<comment type="catalytic activity">
    <reaction evidence="16">
        <text>lipoxin A4 + NAD(+) = 15-oxo-(5S,6R)-dihydroxy-(7E,9E,11Z,13E)-eicosatetraenoate + NADH + H(+)</text>
        <dbReference type="Rhea" id="RHEA:41572"/>
        <dbReference type="ChEBI" id="CHEBI:15378"/>
        <dbReference type="ChEBI" id="CHEBI:57540"/>
        <dbReference type="ChEBI" id="CHEBI:57945"/>
        <dbReference type="ChEBI" id="CHEBI:67026"/>
        <dbReference type="ChEBI" id="CHEBI:78311"/>
    </reaction>
    <physiologicalReaction direction="left-to-right" evidence="16">
        <dbReference type="Rhea" id="RHEA:41573"/>
    </physiologicalReaction>
</comment>
<comment type="catalytic activity">
    <reaction evidence="11">
        <text>14-hydroxy-(4Z,7Z,10Z,12E,16Z,19Z)-docosahexaenoate + NAD(+) = 14-oxo-(4Z,7Z,10Z,12E,16Z,19Z)-docosahexaenoate + NADH + H(+)</text>
        <dbReference type="Rhea" id="RHEA:48952"/>
        <dbReference type="ChEBI" id="CHEBI:15378"/>
        <dbReference type="ChEBI" id="CHEBI:57540"/>
        <dbReference type="ChEBI" id="CHEBI:57945"/>
        <dbReference type="ChEBI" id="CHEBI:90866"/>
        <dbReference type="ChEBI" id="CHEBI:90867"/>
    </reaction>
    <physiologicalReaction direction="left-to-right" evidence="11">
        <dbReference type="Rhea" id="RHEA:48953"/>
    </physiologicalReaction>
</comment>
<dbReference type="Pfam" id="PF00106">
    <property type="entry name" value="adh_short"/>
    <property type="match status" value="1"/>
</dbReference>
<dbReference type="GO" id="GO:0047034">
    <property type="term" value="F:15-hydroxyicosatetraenoate dehydrogenase activity"/>
    <property type="evidence" value="ECO:0007669"/>
    <property type="project" value="UniProtKB-EC"/>
</dbReference>
<evidence type="ECO:0000313" key="23">
    <source>
        <dbReference type="EMBL" id="KOB67739.1"/>
    </source>
</evidence>
<evidence type="ECO:0000256" key="12">
    <source>
        <dbReference type="ARBA" id="ARBA00048140"/>
    </source>
</evidence>
<evidence type="ECO:0000256" key="19">
    <source>
        <dbReference type="ARBA" id="ARBA00048921"/>
    </source>
</evidence>
<organism evidence="23 24">
    <name type="scientific">Operophtera brumata</name>
    <name type="common">Winter moth</name>
    <name type="synonym">Phalaena brumata</name>
    <dbReference type="NCBI Taxonomy" id="104452"/>
    <lineage>
        <taxon>Eukaryota</taxon>
        <taxon>Metazoa</taxon>
        <taxon>Ecdysozoa</taxon>
        <taxon>Arthropoda</taxon>
        <taxon>Hexapoda</taxon>
        <taxon>Insecta</taxon>
        <taxon>Pterygota</taxon>
        <taxon>Neoptera</taxon>
        <taxon>Endopterygota</taxon>
        <taxon>Lepidoptera</taxon>
        <taxon>Glossata</taxon>
        <taxon>Ditrysia</taxon>
        <taxon>Geometroidea</taxon>
        <taxon>Geometridae</taxon>
        <taxon>Larentiinae</taxon>
        <taxon>Operophtera</taxon>
    </lineage>
</organism>
<keyword evidence="2" id="KW-0560">Oxidoreductase</keyword>
<accession>A0A0L7KXH6</accession>
<comment type="catalytic activity">
    <reaction evidence="19">
        <text>resolvin D2 + NAD(+) = 16-oxoresolvin D2 + NADH + H(+)</text>
        <dbReference type="Rhea" id="RHEA:53588"/>
        <dbReference type="ChEBI" id="CHEBI:15378"/>
        <dbReference type="ChEBI" id="CHEBI:57540"/>
        <dbReference type="ChEBI" id="CHEBI:57945"/>
        <dbReference type="ChEBI" id="CHEBI:133367"/>
        <dbReference type="ChEBI" id="CHEBI:137498"/>
    </reaction>
    <physiologicalReaction direction="left-to-right" evidence="19">
        <dbReference type="Rhea" id="RHEA:53589"/>
    </physiologicalReaction>
</comment>
<evidence type="ECO:0000256" key="2">
    <source>
        <dbReference type="ARBA" id="ARBA00023002"/>
    </source>
</evidence>
<evidence type="ECO:0000256" key="5">
    <source>
        <dbReference type="ARBA" id="ARBA00040276"/>
    </source>
</evidence>
<dbReference type="Proteomes" id="UP000037510">
    <property type="component" value="Unassembled WGS sequence"/>
</dbReference>
<dbReference type="Gene3D" id="3.40.50.720">
    <property type="entry name" value="NAD(P)-binding Rossmann-like Domain"/>
    <property type="match status" value="1"/>
</dbReference>
<evidence type="ECO:0000256" key="3">
    <source>
        <dbReference type="ARBA" id="ARBA00038968"/>
    </source>
</evidence>
<comment type="catalytic activity">
    <reaction evidence="9">
        <text>prostaglandin E1 + NAD(+) = 15-oxoprostaglandin E1 + NADH + H(+)</text>
        <dbReference type="Rhea" id="RHEA:16477"/>
        <dbReference type="ChEBI" id="CHEBI:15378"/>
        <dbReference type="ChEBI" id="CHEBI:57397"/>
        <dbReference type="ChEBI" id="CHEBI:57401"/>
        <dbReference type="ChEBI" id="CHEBI:57540"/>
        <dbReference type="ChEBI" id="CHEBI:57945"/>
    </reaction>
    <physiologicalReaction direction="left-to-right" evidence="9">
        <dbReference type="Rhea" id="RHEA:16478"/>
    </physiologicalReaction>
</comment>
<dbReference type="InterPro" id="IPR036291">
    <property type="entry name" value="NAD(P)-bd_dom_sf"/>
</dbReference>
<comment type="catalytic activity">
    <reaction evidence="12">
        <text>15-oxo-(5S,6R)-dihydroxy-(7E,9E,11Z)-eicosatrienoate + NADH + H(+) = (5S,6R,15S)-trihydroxy-(7E,9E,11Z)-eicosatrienoate + NAD(+)</text>
        <dbReference type="Rhea" id="RHEA:41596"/>
        <dbReference type="ChEBI" id="CHEBI:15378"/>
        <dbReference type="ChEBI" id="CHEBI:57540"/>
        <dbReference type="ChEBI" id="CHEBI:57945"/>
        <dbReference type="ChEBI" id="CHEBI:78325"/>
        <dbReference type="ChEBI" id="CHEBI:78329"/>
    </reaction>
    <physiologicalReaction direction="left-to-right" evidence="12">
        <dbReference type="Rhea" id="RHEA:41597"/>
    </physiologicalReaction>
</comment>
<name>A0A0L7KXH6_OPEBR</name>
<dbReference type="InterPro" id="IPR002347">
    <property type="entry name" value="SDR_fam"/>
</dbReference>
<evidence type="ECO:0000256" key="7">
    <source>
        <dbReference type="ARBA" id="ARBA00042026"/>
    </source>
</evidence>
<evidence type="ECO:0000256" key="20">
    <source>
        <dbReference type="ARBA" id="ARBA00049151"/>
    </source>
</evidence>
<evidence type="ECO:0000256" key="13">
    <source>
        <dbReference type="ARBA" id="ARBA00048144"/>
    </source>
</evidence>
<evidence type="ECO:0000256" key="22">
    <source>
        <dbReference type="RuleBase" id="RU000363"/>
    </source>
</evidence>
<evidence type="ECO:0000256" key="8">
    <source>
        <dbReference type="ARBA" id="ARBA00045705"/>
    </source>
</evidence>
<keyword evidence="24" id="KW-1185">Reference proteome</keyword>
<proteinExistence type="inferred from homology"/>
<evidence type="ECO:0000256" key="15">
    <source>
        <dbReference type="ARBA" id="ARBA00048393"/>
    </source>
</evidence>
<comment type="function">
    <text evidence="8">Catalyzes the NAD-dependent dehydrogenation (oxidation) of a broad array of hydroxylated polyunsaturated fatty acids (mainly eicosanoids and docosanoids, including prostaglandins, lipoxins and resolvins), yielding their corresponding keto (oxo) metabolites. Decreases the levels of the pro-proliferative prostaglandins such as prostaglandin E2 (whose activity is increased in cancer because of an increase in the expression of cyclooxygenase 2) and generates oxo-fatty acid products that can profoundly influence cell function by abrogating pro-inflammatory cytokine expression. Converts resolvins E1, D1 and D2 to their oxo products, which represents a mode of resolvin inactivation. Resolvin E1 plays important roles during the resolution phase of acute inflammation, while resolvins D1 and D2 have a unique role in obesity-induced adipose inflammation.</text>
</comment>
<evidence type="ECO:0000256" key="4">
    <source>
        <dbReference type="ARBA" id="ARBA00039060"/>
    </source>
</evidence>
<comment type="caution">
    <text evidence="23">The sequence shown here is derived from an EMBL/GenBank/DDBJ whole genome shotgun (WGS) entry which is preliminary data.</text>
</comment>
<reference evidence="23 24" key="1">
    <citation type="journal article" date="2015" name="Genome Biol. Evol.">
        <title>The genome of winter moth (Operophtera brumata) provides a genomic perspective on sexual dimorphism and phenology.</title>
        <authorList>
            <person name="Derks M.F."/>
            <person name="Smit S."/>
            <person name="Salis L."/>
            <person name="Schijlen E."/>
            <person name="Bossers A."/>
            <person name="Mateman C."/>
            <person name="Pijl A.S."/>
            <person name="de Ridder D."/>
            <person name="Groenen M.A."/>
            <person name="Visser M.E."/>
            <person name="Megens H.J."/>
        </authorList>
    </citation>
    <scope>NUCLEOTIDE SEQUENCE [LARGE SCALE GENOMIC DNA]</scope>
    <source>
        <strain evidence="23">WM2013NL</strain>
        <tissue evidence="23">Head and thorax</tissue>
    </source>
</reference>
<evidence type="ECO:0000256" key="17">
    <source>
        <dbReference type="ARBA" id="ARBA00048611"/>
    </source>
</evidence>
<comment type="catalytic activity">
    <reaction evidence="13">
        <text>(11R)-hydroxy-(5Z,8Z,12E,14Z)-eicosatetraenoate + NAD(+) = 11-oxo-(5Z,8Z,12E,14Z)-eicosatetraenoate + NADH + H(+)</text>
        <dbReference type="Rhea" id="RHEA:48640"/>
        <dbReference type="ChEBI" id="CHEBI:15378"/>
        <dbReference type="ChEBI" id="CHEBI:57540"/>
        <dbReference type="ChEBI" id="CHEBI:57945"/>
        <dbReference type="ChEBI" id="CHEBI:78836"/>
        <dbReference type="ChEBI" id="CHEBI:90697"/>
    </reaction>
    <physiologicalReaction direction="left-to-right" evidence="13">
        <dbReference type="Rhea" id="RHEA:48641"/>
    </physiologicalReaction>
</comment>
<evidence type="ECO:0000256" key="14">
    <source>
        <dbReference type="ARBA" id="ARBA00048170"/>
    </source>
</evidence>
<feature type="non-terminal residue" evidence="23">
    <location>
        <position position="248"/>
    </location>
</feature>
<sequence>MQNPIAVAIEPSAPSLENQEVTKHITMALDWRDKVVFYNGQIVPIGAATFIKCDVFDEDQLMNSFQAVLEEQGYIDVVVNYAFLMNDSKEAYRKMINVNFTSLVNSTLKSIELMSKENGRRGGTVINIASIIALFQSHLLPIYSATKSAILMFSNCIGRQEYYSRTGVRVITVALGAYDTPILHPDNLKSFDKHVEAIIYYRVESAAQGMVDVFKLAETGSTWIVVNDRPAKDITTTIKEAYELMSIH</sequence>
<evidence type="ECO:0000256" key="9">
    <source>
        <dbReference type="ARBA" id="ARBA00047325"/>
    </source>
</evidence>
<dbReference type="GO" id="GO:0005737">
    <property type="term" value="C:cytoplasm"/>
    <property type="evidence" value="ECO:0007669"/>
    <property type="project" value="TreeGrafter"/>
</dbReference>
<dbReference type="PROSITE" id="PS00061">
    <property type="entry name" value="ADH_SHORT"/>
    <property type="match status" value="1"/>
</dbReference>
<evidence type="ECO:0000256" key="11">
    <source>
        <dbReference type="ARBA" id="ARBA00048008"/>
    </source>
</evidence>
<comment type="catalytic activity">
    <reaction evidence="14">
        <text>resolvin D1 + NAD(+) = 17-oxoresolvin D1 + NADH + H(+)</text>
        <dbReference type="Rhea" id="RHEA:50128"/>
        <dbReference type="ChEBI" id="CHEBI:15378"/>
        <dbReference type="ChEBI" id="CHEBI:57540"/>
        <dbReference type="ChEBI" id="CHEBI:57945"/>
        <dbReference type="ChEBI" id="CHEBI:132079"/>
        <dbReference type="ChEBI" id="CHEBI:132081"/>
    </reaction>
    <physiologicalReaction direction="left-to-right" evidence="14">
        <dbReference type="Rhea" id="RHEA:50129"/>
    </physiologicalReaction>
</comment>
<comment type="catalytic activity">
    <reaction evidence="21">
        <text>resolvin E1 + NAD(+) = 18-oxo-resolvin E1 + NADH + H(+)</text>
        <dbReference type="Rhea" id="RHEA:49244"/>
        <dbReference type="ChEBI" id="CHEBI:15378"/>
        <dbReference type="ChEBI" id="CHEBI:57540"/>
        <dbReference type="ChEBI" id="CHEBI:57945"/>
        <dbReference type="ChEBI" id="CHEBI:91000"/>
        <dbReference type="ChEBI" id="CHEBI:91001"/>
    </reaction>
    <physiologicalReaction direction="left-to-right" evidence="21">
        <dbReference type="Rhea" id="RHEA:49245"/>
    </physiologicalReaction>
</comment>
<dbReference type="PRINTS" id="PR00080">
    <property type="entry name" value="SDRFAMILY"/>
</dbReference>
<dbReference type="InterPro" id="IPR020904">
    <property type="entry name" value="Sc_DH/Rdtase_CS"/>
</dbReference>
<comment type="catalytic activity">
    <reaction evidence="20">
        <text>(15S)-hydroxy-(5Z,8Z,11Z,13E)-eicosatetraenoate + NAD(+) = 15-oxo-(5Z,8Z,11Z,13E)-eicosatetraenoate + NADH + H(+)</text>
        <dbReference type="Rhea" id="RHEA:23260"/>
        <dbReference type="ChEBI" id="CHEBI:15378"/>
        <dbReference type="ChEBI" id="CHEBI:57409"/>
        <dbReference type="ChEBI" id="CHEBI:57410"/>
        <dbReference type="ChEBI" id="CHEBI:57540"/>
        <dbReference type="ChEBI" id="CHEBI:57945"/>
        <dbReference type="EC" id="1.1.1.232"/>
    </reaction>
    <physiologicalReaction direction="left-to-right" evidence="20">
        <dbReference type="Rhea" id="RHEA:23261"/>
    </physiologicalReaction>
</comment>
<dbReference type="EC" id="1.1.1.232" evidence="4"/>
<comment type="catalytic activity">
    <reaction evidence="10">
        <text>resolvin D1 + NAD(+) = 8-oxoresolvin D1 + NADH + H(+)</text>
        <dbReference type="Rhea" id="RHEA:50124"/>
        <dbReference type="ChEBI" id="CHEBI:15378"/>
        <dbReference type="ChEBI" id="CHEBI:57540"/>
        <dbReference type="ChEBI" id="CHEBI:57945"/>
        <dbReference type="ChEBI" id="CHEBI:132079"/>
        <dbReference type="ChEBI" id="CHEBI:132080"/>
    </reaction>
    <physiologicalReaction direction="left-to-right" evidence="10">
        <dbReference type="Rhea" id="RHEA:50125"/>
    </physiologicalReaction>
</comment>
<evidence type="ECO:0000313" key="24">
    <source>
        <dbReference type="Proteomes" id="UP000037510"/>
    </source>
</evidence>
<dbReference type="PANTHER" id="PTHR44229">
    <property type="entry name" value="15-HYDROXYPROSTAGLANDIN DEHYDROGENASE [NAD(+)]"/>
    <property type="match status" value="1"/>
</dbReference>
<dbReference type="GO" id="GO:0016404">
    <property type="term" value="F:15-hydroxyprostaglandin dehydrogenase (NAD+) activity"/>
    <property type="evidence" value="ECO:0007669"/>
    <property type="project" value="UniProtKB-EC"/>
</dbReference>
<comment type="catalytic activity">
    <reaction evidence="17">
        <text>prostaglandin A1 + NAD(+) = 15-oxo-prostaglandin A1 + NADH + H(+)</text>
        <dbReference type="Rhea" id="RHEA:41263"/>
        <dbReference type="ChEBI" id="CHEBI:15378"/>
        <dbReference type="ChEBI" id="CHEBI:57398"/>
        <dbReference type="ChEBI" id="CHEBI:57540"/>
        <dbReference type="ChEBI" id="CHEBI:57945"/>
        <dbReference type="ChEBI" id="CHEBI:85072"/>
    </reaction>
    <physiologicalReaction direction="left-to-right" evidence="17">
        <dbReference type="Rhea" id="RHEA:41264"/>
    </physiologicalReaction>
</comment>
<dbReference type="PRINTS" id="PR00081">
    <property type="entry name" value="GDHRDH"/>
</dbReference>
<comment type="catalytic activity">
    <reaction evidence="18">
        <text>prostaglandin E2 + NAD(+) = 15-oxoprostaglandin E2 + NADH + H(+)</text>
        <dbReference type="Rhea" id="RHEA:11876"/>
        <dbReference type="ChEBI" id="CHEBI:15378"/>
        <dbReference type="ChEBI" id="CHEBI:57400"/>
        <dbReference type="ChEBI" id="CHEBI:57540"/>
        <dbReference type="ChEBI" id="CHEBI:57945"/>
        <dbReference type="ChEBI" id="CHEBI:606564"/>
        <dbReference type="EC" id="1.1.1.141"/>
    </reaction>
    <physiologicalReaction direction="left-to-right" evidence="18">
        <dbReference type="Rhea" id="RHEA:11877"/>
    </physiologicalReaction>
</comment>
<evidence type="ECO:0000256" key="16">
    <source>
        <dbReference type="ARBA" id="ARBA00048535"/>
    </source>
</evidence>
<protein>
    <recommendedName>
        <fullName evidence="5">15-hydroxyprostaglandin dehydrogenase [NAD(+)]</fullName>
        <ecNumber evidence="3">1.1.1.141</ecNumber>
        <ecNumber evidence="4">1.1.1.232</ecNumber>
    </recommendedName>
    <alternativeName>
        <fullName evidence="7">Eicosanoid/docosanoid dehydrogenase [NAD(+)]</fullName>
    </alternativeName>
    <alternativeName>
        <fullName evidence="6">Prostaglandin dehydrogenase 1</fullName>
    </alternativeName>
</protein>
<evidence type="ECO:0000256" key="18">
    <source>
        <dbReference type="ARBA" id="ARBA00048739"/>
    </source>
</evidence>
<evidence type="ECO:0000256" key="21">
    <source>
        <dbReference type="ARBA" id="ARBA00049188"/>
    </source>
</evidence>
<comment type="similarity">
    <text evidence="1 22">Belongs to the short-chain dehydrogenases/reductases (SDR) family.</text>
</comment>
<evidence type="ECO:0000256" key="10">
    <source>
        <dbReference type="ARBA" id="ARBA00047672"/>
    </source>
</evidence>
<evidence type="ECO:0000256" key="1">
    <source>
        <dbReference type="ARBA" id="ARBA00006484"/>
    </source>
</evidence>
<dbReference type="EC" id="1.1.1.141" evidence="3"/>
<comment type="catalytic activity">
    <reaction evidence="15">
        <text>resolvin D2 + NAD(+) = 7-oxoresolvin D2 + NADH + H(+)</text>
        <dbReference type="Rhea" id="RHEA:53584"/>
        <dbReference type="ChEBI" id="CHEBI:15378"/>
        <dbReference type="ChEBI" id="CHEBI:57540"/>
        <dbReference type="ChEBI" id="CHEBI:57945"/>
        <dbReference type="ChEBI" id="CHEBI:133367"/>
        <dbReference type="ChEBI" id="CHEBI:137497"/>
    </reaction>
    <physiologicalReaction direction="left-to-right" evidence="15">
        <dbReference type="Rhea" id="RHEA:53585"/>
    </physiologicalReaction>
</comment>
<dbReference type="EMBL" id="JTDY01004799">
    <property type="protein sequence ID" value="KOB67739.1"/>
    <property type="molecule type" value="Genomic_DNA"/>
</dbReference>
<dbReference type="AlphaFoldDB" id="A0A0L7KXH6"/>
<dbReference type="PANTHER" id="PTHR44229:SF4">
    <property type="entry name" value="15-HYDROXYPROSTAGLANDIN DEHYDROGENASE [NAD(+)]"/>
    <property type="match status" value="1"/>
</dbReference>
<evidence type="ECO:0000256" key="6">
    <source>
        <dbReference type="ARBA" id="ARBA00041812"/>
    </source>
</evidence>
<gene>
    <name evidence="23" type="ORF">OBRU01_12488</name>
</gene>
<dbReference type="STRING" id="104452.A0A0L7KXH6"/>
<dbReference type="SUPFAM" id="SSF51735">
    <property type="entry name" value="NAD(P)-binding Rossmann-fold domains"/>
    <property type="match status" value="1"/>
</dbReference>